<evidence type="ECO:0000313" key="1">
    <source>
        <dbReference type="EMBL" id="BCO28252.1"/>
    </source>
</evidence>
<dbReference type="RefSeq" id="WP_223904225.1">
    <property type="nucleotide sequence ID" value="NZ_AP024238.1"/>
</dbReference>
<keyword evidence="2" id="KW-1185">Reference proteome</keyword>
<proteinExistence type="predicted"/>
<name>A0ABM7MQA6_9BURK</name>
<accession>A0ABM7MQA6</accession>
<protein>
    <submittedName>
        <fullName evidence="1">Uncharacterized protein</fullName>
    </submittedName>
</protein>
<sequence length="55" mass="5857">MTKTTSQPKHAIRSSDVARIQGAVAKPLGGQIPKGNYVGRLQRVVAGQTTPKKTK</sequence>
<gene>
    <name evidence="1" type="ORF">MIZ03_3152</name>
</gene>
<evidence type="ECO:0000313" key="2">
    <source>
        <dbReference type="Proteomes" id="UP000824366"/>
    </source>
</evidence>
<dbReference type="EMBL" id="AP024238">
    <property type="protein sequence ID" value="BCO28252.1"/>
    <property type="molecule type" value="Genomic_DNA"/>
</dbReference>
<dbReference type="Proteomes" id="UP000824366">
    <property type="component" value="Chromosome"/>
</dbReference>
<organism evidence="1 2">
    <name type="scientific">Rhodoferax lithotrophicus</name>
    <dbReference type="NCBI Taxonomy" id="2798804"/>
    <lineage>
        <taxon>Bacteria</taxon>
        <taxon>Pseudomonadati</taxon>
        <taxon>Pseudomonadota</taxon>
        <taxon>Betaproteobacteria</taxon>
        <taxon>Burkholderiales</taxon>
        <taxon>Comamonadaceae</taxon>
        <taxon>Rhodoferax</taxon>
    </lineage>
</organism>
<reference evidence="1 2" key="1">
    <citation type="journal article" date="2021" name="Microbiol. Spectr.">
        <title>A Single Bacterium Capable of Oxidation and Reduction of Iron at Circumneutral pH.</title>
        <authorList>
            <person name="Kato S."/>
            <person name="Ohkuma M."/>
        </authorList>
    </citation>
    <scope>NUCLEOTIDE SEQUENCE [LARGE SCALE GENOMIC DNA]</scope>
    <source>
        <strain evidence="1 2">MIZ03</strain>
    </source>
</reference>